<dbReference type="PANTHER" id="PTHR30193">
    <property type="entry name" value="ABC TRANSPORTER PERMEASE PROTEIN"/>
    <property type="match status" value="1"/>
</dbReference>
<evidence type="ECO:0000256" key="3">
    <source>
        <dbReference type="ARBA" id="ARBA00022475"/>
    </source>
</evidence>
<comment type="subcellular location">
    <subcellularLocation>
        <location evidence="1 7">Cell membrane</location>
        <topology evidence="1 7">Multi-pass membrane protein</topology>
    </subcellularLocation>
</comment>
<dbReference type="Gene3D" id="1.10.3720.10">
    <property type="entry name" value="MetI-like"/>
    <property type="match status" value="1"/>
</dbReference>
<protein>
    <submittedName>
        <fullName evidence="9">Sugar ABC transporter permease</fullName>
    </submittedName>
</protein>
<dbReference type="InterPro" id="IPR051393">
    <property type="entry name" value="ABC_transporter_permease"/>
</dbReference>
<feature type="transmembrane region" description="Helical" evidence="7">
    <location>
        <begin position="30"/>
        <end position="53"/>
    </location>
</feature>
<accession>A0ABP8PPB4</accession>
<keyword evidence="10" id="KW-1185">Reference proteome</keyword>
<evidence type="ECO:0000313" key="10">
    <source>
        <dbReference type="Proteomes" id="UP001500503"/>
    </source>
</evidence>
<dbReference type="InterPro" id="IPR035906">
    <property type="entry name" value="MetI-like_sf"/>
</dbReference>
<keyword evidence="4 7" id="KW-0812">Transmembrane</keyword>
<feature type="transmembrane region" description="Helical" evidence="7">
    <location>
        <begin position="176"/>
        <end position="200"/>
    </location>
</feature>
<dbReference type="EMBL" id="BAABHF010000015">
    <property type="protein sequence ID" value="GAA4489201.1"/>
    <property type="molecule type" value="Genomic_DNA"/>
</dbReference>
<dbReference type="Proteomes" id="UP001500503">
    <property type="component" value="Unassembled WGS sequence"/>
</dbReference>
<evidence type="ECO:0000256" key="5">
    <source>
        <dbReference type="ARBA" id="ARBA00022989"/>
    </source>
</evidence>
<dbReference type="Pfam" id="PF00528">
    <property type="entry name" value="BPD_transp_1"/>
    <property type="match status" value="1"/>
</dbReference>
<evidence type="ECO:0000313" key="9">
    <source>
        <dbReference type="EMBL" id="GAA4489201.1"/>
    </source>
</evidence>
<keyword evidence="3" id="KW-1003">Cell membrane</keyword>
<gene>
    <name evidence="9" type="ORF">GCM10023191_019630</name>
</gene>
<dbReference type="InterPro" id="IPR000515">
    <property type="entry name" value="MetI-like"/>
</dbReference>
<feature type="domain" description="ABC transmembrane type-1" evidence="8">
    <location>
        <begin position="91"/>
        <end position="306"/>
    </location>
</feature>
<keyword evidence="2 7" id="KW-0813">Transport</keyword>
<evidence type="ECO:0000256" key="4">
    <source>
        <dbReference type="ARBA" id="ARBA00022692"/>
    </source>
</evidence>
<feature type="transmembrane region" description="Helical" evidence="7">
    <location>
        <begin position="292"/>
        <end position="316"/>
    </location>
</feature>
<dbReference type="CDD" id="cd06261">
    <property type="entry name" value="TM_PBP2"/>
    <property type="match status" value="1"/>
</dbReference>
<reference evidence="10" key="1">
    <citation type="journal article" date="2019" name="Int. J. Syst. Evol. Microbiol.">
        <title>The Global Catalogue of Microorganisms (GCM) 10K type strain sequencing project: providing services to taxonomists for standard genome sequencing and annotation.</title>
        <authorList>
            <consortium name="The Broad Institute Genomics Platform"/>
            <consortium name="The Broad Institute Genome Sequencing Center for Infectious Disease"/>
            <person name="Wu L."/>
            <person name="Ma J."/>
        </authorList>
    </citation>
    <scope>NUCLEOTIDE SEQUENCE [LARGE SCALE GENOMIC DNA]</scope>
    <source>
        <strain evidence="10">JCM 17933</strain>
    </source>
</reference>
<comment type="caution">
    <text evidence="9">The sequence shown here is derived from an EMBL/GenBank/DDBJ whole genome shotgun (WGS) entry which is preliminary data.</text>
</comment>
<evidence type="ECO:0000256" key="1">
    <source>
        <dbReference type="ARBA" id="ARBA00004651"/>
    </source>
</evidence>
<dbReference type="SUPFAM" id="SSF160964">
    <property type="entry name" value="MalF N-terminal region-like"/>
    <property type="match status" value="1"/>
</dbReference>
<organism evidence="9 10">
    <name type="scientific">Actinoallomurus oryzae</name>
    <dbReference type="NCBI Taxonomy" id="502180"/>
    <lineage>
        <taxon>Bacteria</taxon>
        <taxon>Bacillati</taxon>
        <taxon>Actinomycetota</taxon>
        <taxon>Actinomycetes</taxon>
        <taxon>Streptosporangiales</taxon>
        <taxon>Thermomonosporaceae</taxon>
        <taxon>Actinoallomurus</taxon>
    </lineage>
</organism>
<dbReference type="PROSITE" id="PS50928">
    <property type="entry name" value="ABC_TM1"/>
    <property type="match status" value="1"/>
</dbReference>
<evidence type="ECO:0000256" key="2">
    <source>
        <dbReference type="ARBA" id="ARBA00022448"/>
    </source>
</evidence>
<dbReference type="SUPFAM" id="SSF161098">
    <property type="entry name" value="MetI-like"/>
    <property type="match status" value="1"/>
</dbReference>
<evidence type="ECO:0000259" key="8">
    <source>
        <dbReference type="PROSITE" id="PS50928"/>
    </source>
</evidence>
<feature type="transmembrane region" description="Helical" evidence="7">
    <location>
        <begin position="221"/>
        <end position="240"/>
    </location>
</feature>
<keyword evidence="6 7" id="KW-0472">Membrane</keyword>
<name>A0ABP8PPB4_9ACTN</name>
<feature type="transmembrane region" description="Helical" evidence="7">
    <location>
        <begin position="95"/>
        <end position="116"/>
    </location>
</feature>
<sequence>MTATEIAPTARVDRSDRARARRRRGSIREFLTGHLFILPAILGLGLLVVYPLVTSAYHAFTDWNGLTPATWTGWKNFRYLLGHDPTFWPSVRATALFVVMSVPASLVAGLALAVLVNRALRGVRIFRTIFYLPVVLPSVAVVALWKYVYDPQYGLANQLLKTLHLPTSMWVGSTRMAMPAVVIVGLWGIGSTMMIFLAGLQAVPKELYEAAQVDGAGPIRSFFRITLPMITPILLLQVVLQMNMAFQTFNQIAILTKGGPGTTTDVLMYKVYFDGFYNYLNTPQLGYATAEVWVLFLIVMAVTVVTLRFSSIWVYAGEDDR</sequence>
<feature type="transmembrane region" description="Helical" evidence="7">
    <location>
        <begin position="128"/>
        <end position="148"/>
    </location>
</feature>
<keyword evidence="5 7" id="KW-1133">Transmembrane helix</keyword>
<evidence type="ECO:0000256" key="7">
    <source>
        <dbReference type="RuleBase" id="RU363032"/>
    </source>
</evidence>
<proteinExistence type="inferred from homology"/>
<evidence type="ECO:0000256" key="6">
    <source>
        <dbReference type="ARBA" id="ARBA00023136"/>
    </source>
</evidence>
<dbReference type="RefSeq" id="WP_345460420.1">
    <property type="nucleotide sequence ID" value="NZ_BAABHF010000015.1"/>
</dbReference>
<dbReference type="PANTHER" id="PTHR30193:SF37">
    <property type="entry name" value="INNER MEMBRANE ABC TRANSPORTER PERMEASE PROTEIN YCJO"/>
    <property type="match status" value="1"/>
</dbReference>
<comment type="similarity">
    <text evidence="7">Belongs to the binding-protein-dependent transport system permease family.</text>
</comment>